<evidence type="ECO:0000259" key="3">
    <source>
        <dbReference type="PROSITE" id="PS50213"/>
    </source>
</evidence>
<proteinExistence type="predicted"/>
<dbReference type="OrthoDB" id="286301at2759"/>
<evidence type="ECO:0000256" key="2">
    <source>
        <dbReference type="SAM" id="SignalP"/>
    </source>
</evidence>
<accession>A0A2K3CS22</accession>
<dbReference type="PaxDb" id="3055-EDO96471"/>
<keyword evidence="2" id="KW-0732">Signal</keyword>
<feature type="chain" id="PRO_5014363270" description="FAS1 domain-containing protein" evidence="2">
    <location>
        <begin position="22"/>
        <end position="904"/>
    </location>
</feature>
<dbReference type="InterPro" id="IPR050904">
    <property type="entry name" value="Adhesion/Biosynth-related"/>
</dbReference>
<sequence length="904" mass="95460">MGKGACWIAVLVLLAATGGRSQDPPSPEPSPAPPSPEPSPLPPSPTPPSPAPPSPTPPSPAPPLPAVTYNSVYDYIVKRRTTGLSFTYQLMQLAATLAPEQVAAINNSSLAVTAFLLSDTAFDAFARKWGYASTAALQVAGFGSPAIQARTQQLLNYIYVNQAFRLADLPNNASNPVDNTTTTYFNTQLTETGLASYFSRIGVRRNTNDSRPLAAQVVGSTTAAGLLEVDVPAGAAYINLLDRVPQFYWDTPYDVLKADPEFSTLVSQLDNVPTLAGVKASLQRANLSQTFLAPTNAAIAKFAATYNTSLDDPLLAHTLYSYLRLNSTKEVVSTDNITTVPSSLGDTVTFSKSGQAPIVKSFQPNGTWANVTVPNIPTGFQVRSFVHKIDAVVVPLPYTAPQPGAAAAAVTFASIWDYVTSRPDLSIVVISLKSLGQETLLRNASLDYTVFALTNDAFDNFAKVIGLNGTADIYQRPDLLTAVIETQWYHMVPQVFRVGDQPLNSTSYFQTRLATVLGKVGNYSRVGIQRGGAADPAFVVSTSTTANLVAQDIPAGAGYVNVVDRVLQYYYDTMYDAIKGEPDMATLATQLDASPQLAPIKAVLSTPNITRTFLAPTDTAVARLSSVYGLSMNDTSYGANIYGYHQLTDARNLDSNYPGSSSAMSSLGCCAVNFTVTRNNGTTASSYLRDGTRATVVSANIPVGFGPVAFVHKIDQVLLPVYTSAWHYVSQQPDHRALSALLALEGSVQGELRAPSPPLSLLAPTDAAVTKAAAAYGLTNLTQLLTTTALQKAVLANHALSGSYPLERLNGTLDTRAGAGYLNASRSGSAITITAARSQAVVIQASSNVSILYGRAYVHTVDTVLLPKEVPAPGDGGGAGSTAPSLLALLLAAVVGRATTWLLA</sequence>
<feature type="compositionally biased region" description="Pro residues" evidence="1">
    <location>
        <begin position="24"/>
        <end position="62"/>
    </location>
</feature>
<dbReference type="EMBL" id="CM008978">
    <property type="protein sequence ID" value="PNW71065.1"/>
    <property type="molecule type" value="Genomic_DNA"/>
</dbReference>
<dbReference type="Gramene" id="PNW71065">
    <property type="protein sequence ID" value="PNW71065"/>
    <property type="gene ID" value="CHLRE_17g745097v5"/>
</dbReference>
<feature type="domain" description="FAS1" evidence="3">
    <location>
        <begin position="249"/>
        <end position="393"/>
    </location>
</feature>
<dbReference type="Proteomes" id="UP000006906">
    <property type="component" value="Chromosome 17"/>
</dbReference>
<dbReference type="PANTHER" id="PTHR10900:SF77">
    <property type="entry name" value="FI19380P1"/>
    <property type="match status" value="1"/>
</dbReference>
<evidence type="ECO:0000313" key="5">
    <source>
        <dbReference type="Proteomes" id="UP000006906"/>
    </source>
</evidence>
<dbReference type="AlphaFoldDB" id="A0A2K3CS22"/>
<evidence type="ECO:0000313" key="4">
    <source>
        <dbReference type="EMBL" id="PNW71065.1"/>
    </source>
</evidence>
<dbReference type="Pfam" id="PF02469">
    <property type="entry name" value="Fasciclin"/>
    <property type="match status" value="4"/>
</dbReference>
<dbReference type="InParanoid" id="A0A2K3CS22"/>
<dbReference type="SUPFAM" id="SSF82153">
    <property type="entry name" value="FAS1 domain"/>
    <property type="match status" value="4"/>
</dbReference>
<dbReference type="ExpressionAtlas" id="A0A2K3CS22">
    <property type="expression patterns" value="baseline and differential"/>
</dbReference>
<dbReference type="STRING" id="3055.A0A2K3CS22"/>
<dbReference type="InterPro" id="IPR036378">
    <property type="entry name" value="FAS1_dom_sf"/>
</dbReference>
<evidence type="ECO:0000256" key="1">
    <source>
        <dbReference type="SAM" id="MobiDB-lite"/>
    </source>
</evidence>
<dbReference type="Gene3D" id="2.30.180.10">
    <property type="entry name" value="FAS1 domain"/>
    <property type="match status" value="5"/>
</dbReference>
<dbReference type="RefSeq" id="XP_042915188.1">
    <property type="nucleotide sequence ID" value="XM_043072729.1"/>
</dbReference>
<dbReference type="GeneID" id="5729139"/>
<feature type="signal peptide" evidence="2">
    <location>
        <begin position="1"/>
        <end position="21"/>
    </location>
</feature>
<dbReference type="GO" id="GO:0005615">
    <property type="term" value="C:extracellular space"/>
    <property type="evidence" value="ECO:0000318"/>
    <property type="project" value="GO_Central"/>
</dbReference>
<gene>
    <name evidence="4" type="ORF">CHLRE_17g745097v5</name>
</gene>
<protein>
    <recommendedName>
        <fullName evidence="3">FAS1 domain-containing protein</fullName>
    </recommendedName>
</protein>
<dbReference type="SMART" id="SM00554">
    <property type="entry name" value="FAS1"/>
    <property type="match status" value="4"/>
</dbReference>
<dbReference type="PROSITE" id="PS50213">
    <property type="entry name" value="FAS1"/>
    <property type="match status" value="3"/>
</dbReference>
<keyword evidence="5" id="KW-1185">Reference proteome</keyword>
<name>A0A2K3CS22_CHLRE</name>
<feature type="region of interest" description="Disordered" evidence="1">
    <location>
        <begin position="18"/>
        <end position="62"/>
    </location>
</feature>
<reference evidence="4 5" key="1">
    <citation type="journal article" date="2007" name="Science">
        <title>The Chlamydomonas genome reveals the evolution of key animal and plant functions.</title>
        <authorList>
            <person name="Merchant S.S."/>
            <person name="Prochnik S.E."/>
            <person name="Vallon O."/>
            <person name="Harris E.H."/>
            <person name="Karpowicz S.J."/>
            <person name="Witman G.B."/>
            <person name="Terry A."/>
            <person name="Salamov A."/>
            <person name="Fritz-Laylin L.K."/>
            <person name="Marechal-Drouard L."/>
            <person name="Marshall W.F."/>
            <person name="Qu L.H."/>
            <person name="Nelson D.R."/>
            <person name="Sanderfoot A.A."/>
            <person name="Spalding M.H."/>
            <person name="Kapitonov V.V."/>
            <person name="Ren Q."/>
            <person name="Ferris P."/>
            <person name="Lindquist E."/>
            <person name="Shapiro H."/>
            <person name="Lucas S.M."/>
            <person name="Grimwood J."/>
            <person name="Schmutz J."/>
            <person name="Cardol P."/>
            <person name="Cerutti H."/>
            <person name="Chanfreau G."/>
            <person name="Chen C.L."/>
            <person name="Cognat V."/>
            <person name="Croft M.T."/>
            <person name="Dent R."/>
            <person name="Dutcher S."/>
            <person name="Fernandez E."/>
            <person name="Fukuzawa H."/>
            <person name="Gonzalez-Ballester D."/>
            <person name="Gonzalez-Halphen D."/>
            <person name="Hallmann A."/>
            <person name="Hanikenne M."/>
            <person name="Hippler M."/>
            <person name="Inwood W."/>
            <person name="Jabbari K."/>
            <person name="Kalanon M."/>
            <person name="Kuras R."/>
            <person name="Lefebvre P.A."/>
            <person name="Lemaire S.D."/>
            <person name="Lobanov A.V."/>
            <person name="Lohr M."/>
            <person name="Manuell A."/>
            <person name="Meier I."/>
            <person name="Mets L."/>
            <person name="Mittag M."/>
            <person name="Mittelmeier T."/>
            <person name="Moroney J.V."/>
            <person name="Moseley J."/>
            <person name="Napoli C."/>
            <person name="Nedelcu A.M."/>
            <person name="Niyogi K."/>
            <person name="Novoselov S.V."/>
            <person name="Paulsen I.T."/>
            <person name="Pazour G."/>
            <person name="Purton S."/>
            <person name="Ral J.P."/>
            <person name="Riano-Pachon D.M."/>
            <person name="Riekhof W."/>
            <person name="Rymarquis L."/>
            <person name="Schroda M."/>
            <person name="Stern D."/>
            <person name="Umen J."/>
            <person name="Willows R."/>
            <person name="Wilson N."/>
            <person name="Zimmer S.L."/>
            <person name="Allmer J."/>
            <person name="Balk J."/>
            <person name="Bisova K."/>
            <person name="Chen C.J."/>
            <person name="Elias M."/>
            <person name="Gendler K."/>
            <person name="Hauser C."/>
            <person name="Lamb M.R."/>
            <person name="Ledford H."/>
            <person name="Long J.C."/>
            <person name="Minagawa J."/>
            <person name="Page M.D."/>
            <person name="Pan J."/>
            <person name="Pootakham W."/>
            <person name="Roje S."/>
            <person name="Rose A."/>
            <person name="Stahlberg E."/>
            <person name="Terauchi A.M."/>
            <person name="Yang P."/>
            <person name="Ball S."/>
            <person name="Bowler C."/>
            <person name="Dieckmann C.L."/>
            <person name="Gladyshev V.N."/>
            <person name="Green P."/>
            <person name="Jorgensen R."/>
            <person name="Mayfield S."/>
            <person name="Mueller-Roeber B."/>
            <person name="Rajamani S."/>
            <person name="Sayre R.T."/>
            <person name="Brokstein P."/>
            <person name="Dubchak I."/>
            <person name="Goodstein D."/>
            <person name="Hornick L."/>
            <person name="Huang Y.W."/>
            <person name="Jhaveri J."/>
            <person name="Luo Y."/>
            <person name="Martinez D."/>
            <person name="Ngau W.C."/>
            <person name="Otillar B."/>
            <person name="Poliakov A."/>
            <person name="Porter A."/>
            <person name="Szajkowski L."/>
            <person name="Werner G."/>
            <person name="Zhou K."/>
            <person name="Grigoriev I.V."/>
            <person name="Rokhsar D.S."/>
            <person name="Grossman A.R."/>
        </authorList>
    </citation>
    <scope>NUCLEOTIDE SEQUENCE [LARGE SCALE GENOMIC DNA]</scope>
    <source>
        <strain evidence="5">CC-503</strain>
    </source>
</reference>
<feature type="domain" description="FAS1" evidence="3">
    <location>
        <begin position="722"/>
        <end position="865"/>
    </location>
</feature>
<feature type="domain" description="FAS1" evidence="3">
    <location>
        <begin position="412"/>
        <end position="567"/>
    </location>
</feature>
<organism evidence="4 5">
    <name type="scientific">Chlamydomonas reinhardtii</name>
    <name type="common">Chlamydomonas smithii</name>
    <dbReference type="NCBI Taxonomy" id="3055"/>
    <lineage>
        <taxon>Eukaryota</taxon>
        <taxon>Viridiplantae</taxon>
        <taxon>Chlorophyta</taxon>
        <taxon>core chlorophytes</taxon>
        <taxon>Chlorophyceae</taxon>
        <taxon>CS clade</taxon>
        <taxon>Chlamydomonadales</taxon>
        <taxon>Chlamydomonadaceae</taxon>
        <taxon>Chlamydomonas</taxon>
    </lineage>
</organism>
<dbReference type="InterPro" id="IPR000782">
    <property type="entry name" value="FAS1_domain"/>
</dbReference>
<dbReference type="FunCoup" id="A0A2K3CS22">
    <property type="interactions" value="282"/>
</dbReference>
<dbReference type="PANTHER" id="PTHR10900">
    <property type="entry name" value="PERIOSTIN-RELATED"/>
    <property type="match status" value="1"/>
</dbReference>
<dbReference type="KEGG" id="cre:CHLRE_17g745097v5"/>